<accession>A0A812I155</accession>
<keyword evidence="3" id="KW-1185">Reference proteome</keyword>
<reference evidence="2" key="1">
    <citation type="submission" date="2021-02" db="EMBL/GenBank/DDBJ databases">
        <authorList>
            <person name="Dougan E. K."/>
            <person name="Rhodes N."/>
            <person name="Thang M."/>
            <person name="Chan C."/>
        </authorList>
    </citation>
    <scope>NUCLEOTIDE SEQUENCE</scope>
</reference>
<proteinExistence type="predicted"/>
<name>A0A812I155_9DINO</name>
<dbReference type="Proteomes" id="UP000604046">
    <property type="component" value="Unassembled WGS sequence"/>
</dbReference>
<feature type="transmembrane region" description="Helical" evidence="1">
    <location>
        <begin position="133"/>
        <end position="160"/>
    </location>
</feature>
<keyword evidence="1" id="KW-0472">Membrane</keyword>
<keyword evidence="1" id="KW-1133">Transmembrane helix</keyword>
<comment type="caution">
    <text evidence="2">The sequence shown here is derived from an EMBL/GenBank/DDBJ whole genome shotgun (WGS) entry which is preliminary data.</text>
</comment>
<feature type="transmembrane region" description="Helical" evidence="1">
    <location>
        <begin position="82"/>
        <end position="112"/>
    </location>
</feature>
<evidence type="ECO:0000313" key="3">
    <source>
        <dbReference type="Proteomes" id="UP000604046"/>
    </source>
</evidence>
<evidence type="ECO:0000256" key="1">
    <source>
        <dbReference type="SAM" id="Phobius"/>
    </source>
</evidence>
<organism evidence="2 3">
    <name type="scientific">Symbiodinium natans</name>
    <dbReference type="NCBI Taxonomy" id="878477"/>
    <lineage>
        <taxon>Eukaryota</taxon>
        <taxon>Sar</taxon>
        <taxon>Alveolata</taxon>
        <taxon>Dinophyceae</taxon>
        <taxon>Suessiales</taxon>
        <taxon>Symbiodiniaceae</taxon>
        <taxon>Symbiodinium</taxon>
    </lineage>
</organism>
<evidence type="ECO:0000313" key="2">
    <source>
        <dbReference type="EMBL" id="CAE6968210.1"/>
    </source>
</evidence>
<gene>
    <name evidence="2" type="ORF">SNAT2548_LOCUS2320</name>
</gene>
<dbReference type="EMBL" id="CAJNDS010000132">
    <property type="protein sequence ID" value="CAE6968210.1"/>
    <property type="molecule type" value="Genomic_DNA"/>
</dbReference>
<protein>
    <submittedName>
        <fullName evidence="2">Uncharacterized protein</fullName>
    </submittedName>
</protein>
<sequence>MRSPVALCPLRSWTGNHIVHPRKQLPVAAFVGIRPSQQPQRAGESEKASVRGDHLRSVAELRVRASTQAATAKRSRGFSWNFFTWCGVLGILAACWRSWSSGSVLSAVVGLMRLRSLSRRGSVRAKRGKLARFAVRGAILAVALSVLTDLAWALLLAVLWKPRVALAMLTSAALGAVKKLAKFLALILLS</sequence>
<dbReference type="AlphaFoldDB" id="A0A812I155"/>
<keyword evidence="1" id="KW-0812">Transmembrane</keyword>